<comment type="caution">
    <text evidence="1">The sequence shown here is derived from an EMBL/GenBank/DDBJ whole genome shotgun (WGS) entry which is preliminary data.</text>
</comment>
<evidence type="ECO:0000313" key="2">
    <source>
        <dbReference type="Proteomes" id="UP001148662"/>
    </source>
</evidence>
<dbReference type="Proteomes" id="UP001148662">
    <property type="component" value="Unassembled WGS sequence"/>
</dbReference>
<accession>A0ACC1SB13</accession>
<protein>
    <submittedName>
        <fullName evidence="1">Uncharacterized protein</fullName>
    </submittedName>
</protein>
<sequence>MQGAHADDIAATSGTGVEPKKLARVLRMLCTNHIFREVSPNIFANNRISSALDTGKPVAQIIQNAEMKHDRTNGLAALIEHCADDDMKASAYLPETLLSPVMAKSEEPTETAFNKAFNTNLPWFSWYELPGNEYIMSRFSMGMKGIQNISPGGAILHGFDWKSLPEGSLIVDVGGGIGTHTLELVRSFGHLNYIVQDTEAVVSEDFVQFWMNEYPDAIASGKVKLLPHDFLKPQPVKAPAVFLLRLVIKNWSDAYCVKILGHLRDAAGPETKLVLADSIIAHACPEDVVAESIPGYTPPARPPAPLLPNKGVAAILPYIVDMHMLAMLNGSERTAPEWQTLLKASGWKLDHVSQIPRFGSQGAKLIAVPM</sequence>
<dbReference type="EMBL" id="JANHOG010001511">
    <property type="protein sequence ID" value="KAJ3535874.1"/>
    <property type="molecule type" value="Genomic_DNA"/>
</dbReference>
<reference evidence="1" key="1">
    <citation type="submission" date="2022-07" db="EMBL/GenBank/DDBJ databases">
        <title>Genome Sequence of Phlebia brevispora.</title>
        <authorList>
            <person name="Buettner E."/>
        </authorList>
    </citation>
    <scope>NUCLEOTIDE SEQUENCE</scope>
    <source>
        <strain evidence="1">MPL23</strain>
    </source>
</reference>
<organism evidence="1 2">
    <name type="scientific">Phlebia brevispora</name>
    <dbReference type="NCBI Taxonomy" id="194682"/>
    <lineage>
        <taxon>Eukaryota</taxon>
        <taxon>Fungi</taxon>
        <taxon>Dikarya</taxon>
        <taxon>Basidiomycota</taxon>
        <taxon>Agaricomycotina</taxon>
        <taxon>Agaricomycetes</taxon>
        <taxon>Polyporales</taxon>
        <taxon>Meruliaceae</taxon>
        <taxon>Phlebia</taxon>
    </lineage>
</organism>
<gene>
    <name evidence="1" type="ORF">NM688_g6916</name>
</gene>
<proteinExistence type="predicted"/>
<name>A0ACC1SB13_9APHY</name>
<keyword evidence="2" id="KW-1185">Reference proteome</keyword>
<evidence type="ECO:0000313" key="1">
    <source>
        <dbReference type="EMBL" id="KAJ3535874.1"/>
    </source>
</evidence>